<dbReference type="CDD" id="cd03809">
    <property type="entry name" value="GT4_MtfB-like"/>
    <property type="match status" value="2"/>
</dbReference>
<evidence type="ECO:0000313" key="3">
    <source>
        <dbReference type="EMBL" id="RCN59269.1"/>
    </source>
</evidence>
<dbReference type="SUPFAM" id="SSF53756">
    <property type="entry name" value="UDP-Glycosyltransferase/glycogen phosphorylase"/>
    <property type="match status" value="3"/>
</dbReference>
<name>A0A368HLB6_9GAMM</name>
<dbReference type="RefSeq" id="WP_114282636.1">
    <property type="nucleotide sequence ID" value="NZ_PSYR01000001.1"/>
</dbReference>
<dbReference type="EMBL" id="PSYR01000001">
    <property type="protein sequence ID" value="RCN59269.1"/>
    <property type="molecule type" value="Genomic_DNA"/>
</dbReference>
<dbReference type="OrthoDB" id="9801609at2"/>
<proteinExistence type="predicted"/>
<protein>
    <submittedName>
        <fullName evidence="3">Glycosyl transferase family 1</fullName>
    </submittedName>
</protein>
<evidence type="ECO:0000259" key="2">
    <source>
        <dbReference type="Pfam" id="PF00534"/>
    </source>
</evidence>
<dbReference type="Proteomes" id="UP000253250">
    <property type="component" value="Unassembled WGS sequence"/>
</dbReference>
<evidence type="ECO:0000256" key="1">
    <source>
        <dbReference type="ARBA" id="ARBA00022679"/>
    </source>
</evidence>
<dbReference type="GO" id="GO:0016757">
    <property type="term" value="F:glycosyltransferase activity"/>
    <property type="evidence" value="ECO:0007669"/>
    <property type="project" value="InterPro"/>
</dbReference>
<sequence>MRIVIDMQGAQTGNRLRGIGRYTIAIAQAIVRNRGEHEILLMLNDLFPETIEPIRAKFDGLLPQKNICAWCSPAPVHMMDEANSWRRRAAEIIREAFLADLKPDVIMVTSLFEGLRDNAVTSVGVLHHIQTAVILYDLIPLIYRRPYLENAVVEQWYEAKLGHLRRADLLLAISASAGQEAIDHLGFPVKQVVNVGTAVDPQFRQRDTPTETAVGARARLGLTKPFVMYTGGADHRKNIEGLIAAFALLPEALRKSHQLAIVCKIDEAARATVMQHARKHNLAADAVVLTGYIPEDDLIALYHICAGFVFPSWHEGFGLPALEAMACGAPVIASNTSSLPEVVGWEEALFDPFDVTSIASKLTRVLTDEEFRRQLVAHGLQQAERFSWDDSARCAIAALEALDARQIGPAAIPPQSMPRPKLAYVSPLPPERSGISDYSSELLPELSRFYDIEIITDQETVQPAWLRSLFSVRTSTWLSENVHRYDRVLYHFGNSHFHQHMFDLLAIVPGVVVLHDFFLSGVVHWLDHTGRRPGYWTRSLYYSHGYAALEQRIKRDNHESVIWDYPCSREVLDGALGVIVHSDFSCRLAKQWYGSGAADDWAIIPHLRSSVHGVDRWQARRDLKLPGAAFVVCSFGVLGRHKLNHRLLEAWLASPLAHDTRCQLIFVGENHDGDYGASLMAAIRRSGCSERIHITGWADTIAYRQYLAAADLSVQLRTLSRGETSGTVLDCMNYGLVTIVNANGSMAHLPQDAVWMLQDEFSNAELVHALETLWLDDTRRMQMGKRARQTILTRHSPRACAEQYHETMEKVYGRANAGHFGAMAQVGELPHDADDASLQALAMCMARNRPKKSAHLLLVDISELAERDARSGIQRVVRSILQQLLAHPPAGYRVEPIYATADYGYRYARQFTLRFLECPETILADDPVEFQSGDLFLGLDLQPQVVQARQAFYQQLRNHGVQVQFVVYDLLPILLPTAFPAGAKESHLAWLRVVAENDGAICISQAVADELKEWLGKNGLTRQRKFSISWFHLGADMDQSKPTKGILEEAHVCLTQLADRPSFLMVGTIEPRKKHAQALAAFEELWAQGQDVNLVIVGKQGWMVEALIKQLKTHVELHKRLFWLEGISDECLEKVYAASTCLIAASEGEGYGLPLIEAAQYKLPIIARDIPVFREVAGNYAFYFTGLTPEDLAKAVRDWLTRHAQDKAPSSENMPLLTWRQSTQKLLTVILPEADLAGNEG</sequence>
<dbReference type="InterPro" id="IPR001296">
    <property type="entry name" value="Glyco_trans_1"/>
</dbReference>
<gene>
    <name evidence="3" type="ORF">C4900_06075</name>
</gene>
<dbReference type="PANTHER" id="PTHR46401:SF2">
    <property type="entry name" value="GLYCOSYLTRANSFERASE WBBK-RELATED"/>
    <property type="match status" value="1"/>
</dbReference>
<dbReference type="AlphaFoldDB" id="A0A368HLB6"/>
<organism evidence="3 4">
    <name type="scientific">Acidiferrobacter thiooxydans</name>
    <dbReference type="NCBI Taxonomy" id="163359"/>
    <lineage>
        <taxon>Bacteria</taxon>
        <taxon>Pseudomonadati</taxon>
        <taxon>Pseudomonadota</taxon>
        <taxon>Gammaproteobacteria</taxon>
        <taxon>Acidiferrobacterales</taxon>
        <taxon>Acidiferrobacteraceae</taxon>
        <taxon>Acidiferrobacter</taxon>
    </lineage>
</organism>
<comment type="caution">
    <text evidence="3">The sequence shown here is derived from an EMBL/GenBank/DDBJ whole genome shotgun (WGS) entry which is preliminary data.</text>
</comment>
<feature type="domain" description="Glycosyl transferase family 1" evidence="2">
    <location>
        <begin position="1059"/>
        <end position="1203"/>
    </location>
</feature>
<dbReference type="CDD" id="cd03801">
    <property type="entry name" value="GT4_PimA-like"/>
    <property type="match status" value="1"/>
</dbReference>
<keyword evidence="1 3" id="KW-0808">Transferase</keyword>
<dbReference type="Pfam" id="PF00534">
    <property type="entry name" value="Glycos_transf_1"/>
    <property type="match status" value="3"/>
</dbReference>
<dbReference type="GO" id="GO:0009103">
    <property type="term" value="P:lipopolysaccharide biosynthetic process"/>
    <property type="evidence" value="ECO:0007669"/>
    <property type="project" value="TreeGrafter"/>
</dbReference>
<accession>A0A368HLB6</accession>
<feature type="domain" description="Glycosyl transferase family 1" evidence="2">
    <location>
        <begin position="222"/>
        <end position="378"/>
    </location>
</feature>
<evidence type="ECO:0000313" key="4">
    <source>
        <dbReference type="Proteomes" id="UP000253250"/>
    </source>
</evidence>
<keyword evidence="4" id="KW-1185">Reference proteome</keyword>
<feature type="domain" description="Glycosyl transferase family 1" evidence="2">
    <location>
        <begin position="615"/>
        <end position="789"/>
    </location>
</feature>
<dbReference type="PANTHER" id="PTHR46401">
    <property type="entry name" value="GLYCOSYLTRANSFERASE WBBK-RELATED"/>
    <property type="match status" value="1"/>
</dbReference>
<dbReference type="Gene3D" id="3.40.50.2000">
    <property type="entry name" value="Glycogen Phosphorylase B"/>
    <property type="match status" value="4"/>
</dbReference>
<reference evidence="3 4" key="1">
    <citation type="submission" date="2018-02" db="EMBL/GenBank/DDBJ databases">
        <title>Insights into the biology of acidophilic members of the Acidiferrobacteraceae family derived from comparative genomic analyses.</title>
        <authorList>
            <person name="Issotta F."/>
            <person name="Thyssen C."/>
            <person name="Mena C."/>
            <person name="Moya A."/>
            <person name="Bellenberg S."/>
            <person name="Sproer C."/>
            <person name="Covarrubias P.C."/>
            <person name="Sand W."/>
            <person name="Quatrini R."/>
            <person name="Vera M."/>
        </authorList>
    </citation>
    <scope>NUCLEOTIDE SEQUENCE [LARGE SCALE GENOMIC DNA]</scope>
    <source>
        <strain evidence="4">m-1</strain>
    </source>
</reference>